<reference evidence="8" key="1">
    <citation type="submission" date="2022-07" db="EMBL/GenBank/DDBJ databases">
        <title>The genome of Lyophyllum shimeji provides insight into the initial evolution of ectomycorrhizal fungal genome.</title>
        <authorList>
            <person name="Kobayashi Y."/>
            <person name="Shibata T."/>
            <person name="Hirakawa H."/>
            <person name="Shigenobu S."/>
            <person name="Nishiyama T."/>
            <person name="Yamada A."/>
            <person name="Hasebe M."/>
            <person name="Kawaguchi M."/>
        </authorList>
    </citation>
    <scope>NUCLEOTIDE SEQUENCE</scope>
    <source>
        <strain evidence="8">AT787</strain>
    </source>
</reference>
<dbReference type="GO" id="GO:0000922">
    <property type="term" value="C:spindle pole"/>
    <property type="evidence" value="ECO:0007669"/>
    <property type="project" value="InterPro"/>
</dbReference>
<protein>
    <recommendedName>
        <fullName evidence="5">Spindle pole body component</fullName>
    </recommendedName>
</protein>
<evidence type="ECO:0000256" key="4">
    <source>
        <dbReference type="ARBA" id="ARBA00023212"/>
    </source>
</evidence>
<dbReference type="GO" id="GO:0051225">
    <property type="term" value="P:spindle assembly"/>
    <property type="evidence" value="ECO:0007669"/>
    <property type="project" value="TreeGrafter"/>
</dbReference>
<evidence type="ECO:0000259" key="7">
    <source>
        <dbReference type="Pfam" id="PF04130"/>
    </source>
</evidence>
<keyword evidence="9" id="KW-1185">Reference proteome</keyword>
<dbReference type="OrthoDB" id="775571at2759"/>
<dbReference type="InterPro" id="IPR042241">
    <property type="entry name" value="GCP_C_sf"/>
</dbReference>
<feature type="region of interest" description="Disordered" evidence="6">
    <location>
        <begin position="640"/>
        <end position="671"/>
    </location>
</feature>
<evidence type="ECO:0000256" key="6">
    <source>
        <dbReference type="SAM" id="MobiDB-lite"/>
    </source>
</evidence>
<accession>A0A9P3UKS6</accession>
<dbReference type="Proteomes" id="UP001063166">
    <property type="component" value="Unassembled WGS sequence"/>
</dbReference>
<dbReference type="Pfam" id="PF04130">
    <property type="entry name" value="GCP_C_terminal"/>
    <property type="match status" value="1"/>
</dbReference>
<dbReference type="GO" id="GO:0043015">
    <property type="term" value="F:gamma-tubulin binding"/>
    <property type="evidence" value="ECO:0007669"/>
    <property type="project" value="InterPro"/>
</dbReference>
<evidence type="ECO:0000313" key="8">
    <source>
        <dbReference type="EMBL" id="GLB36953.1"/>
    </source>
</evidence>
<evidence type="ECO:0000313" key="9">
    <source>
        <dbReference type="Proteomes" id="UP001063166"/>
    </source>
</evidence>
<dbReference type="PANTHER" id="PTHR19302:SF70">
    <property type="entry name" value="GAMMA-TUBULIN COMPLEX COMPONENT 6"/>
    <property type="match status" value="1"/>
</dbReference>
<dbReference type="InterPro" id="IPR040457">
    <property type="entry name" value="GCP_C"/>
</dbReference>
<dbReference type="GO" id="GO:0005816">
    <property type="term" value="C:spindle pole body"/>
    <property type="evidence" value="ECO:0007669"/>
    <property type="project" value="UniProtKB-ARBA"/>
</dbReference>
<dbReference type="GO" id="GO:0005874">
    <property type="term" value="C:microtubule"/>
    <property type="evidence" value="ECO:0007669"/>
    <property type="project" value="UniProtKB-KW"/>
</dbReference>
<keyword evidence="3 5" id="KW-0493">Microtubule</keyword>
<keyword evidence="4 5" id="KW-0206">Cytoskeleton</keyword>
<feature type="compositionally biased region" description="Acidic residues" evidence="6">
    <location>
        <begin position="393"/>
        <end position="412"/>
    </location>
</feature>
<dbReference type="GO" id="GO:0000278">
    <property type="term" value="P:mitotic cell cycle"/>
    <property type="evidence" value="ECO:0007669"/>
    <property type="project" value="TreeGrafter"/>
</dbReference>
<dbReference type="GO" id="GO:0051321">
    <property type="term" value="P:meiotic cell cycle"/>
    <property type="evidence" value="ECO:0007669"/>
    <property type="project" value="TreeGrafter"/>
</dbReference>
<comment type="caution">
    <text evidence="8">The sequence shown here is derived from an EMBL/GenBank/DDBJ whole genome shotgun (WGS) entry which is preliminary data.</text>
</comment>
<dbReference type="GO" id="GO:0031122">
    <property type="term" value="P:cytoplasmic microtubule organization"/>
    <property type="evidence" value="ECO:0007669"/>
    <property type="project" value="TreeGrafter"/>
</dbReference>
<evidence type="ECO:0000256" key="3">
    <source>
        <dbReference type="ARBA" id="ARBA00022701"/>
    </source>
</evidence>
<feature type="region of interest" description="Disordered" evidence="6">
    <location>
        <begin position="718"/>
        <end position="741"/>
    </location>
</feature>
<dbReference type="GO" id="GO:0007020">
    <property type="term" value="P:microtubule nucleation"/>
    <property type="evidence" value="ECO:0007669"/>
    <property type="project" value="InterPro"/>
</dbReference>
<dbReference type="GO" id="GO:0051011">
    <property type="term" value="F:microtubule minus-end binding"/>
    <property type="evidence" value="ECO:0007669"/>
    <property type="project" value="TreeGrafter"/>
</dbReference>
<feature type="domain" description="Gamma tubulin complex component C-terminal" evidence="7">
    <location>
        <begin position="592"/>
        <end position="1019"/>
    </location>
</feature>
<feature type="region of interest" description="Disordered" evidence="6">
    <location>
        <begin position="370"/>
        <end position="421"/>
    </location>
</feature>
<dbReference type="AlphaFoldDB" id="A0A9P3UKS6"/>
<dbReference type="EMBL" id="BRPK01000004">
    <property type="protein sequence ID" value="GLB36953.1"/>
    <property type="molecule type" value="Genomic_DNA"/>
</dbReference>
<comment type="similarity">
    <text evidence="1 5">Belongs to the TUBGCP family.</text>
</comment>
<dbReference type="GO" id="GO:0000930">
    <property type="term" value="C:gamma-tubulin complex"/>
    <property type="evidence" value="ECO:0007669"/>
    <property type="project" value="TreeGrafter"/>
</dbReference>
<gene>
    <name evidence="8" type="ORF">LshimejAT787_0400040</name>
</gene>
<evidence type="ECO:0000256" key="5">
    <source>
        <dbReference type="RuleBase" id="RU363050"/>
    </source>
</evidence>
<comment type="subcellular location">
    <subcellularLocation>
        <location evidence="5">Cytoplasm</location>
        <location evidence="5">Cytoskeleton</location>
        <location evidence="5">Microtubule organizing center</location>
    </subcellularLocation>
</comment>
<dbReference type="InterPro" id="IPR007259">
    <property type="entry name" value="GCP"/>
</dbReference>
<feature type="compositionally biased region" description="Basic and acidic residues" evidence="6">
    <location>
        <begin position="657"/>
        <end position="671"/>
    </location>
</feature>
<evidence type="ECO:0000256" key="2">
    <source>
        <dbReference type="ARBA" id="ARBA00022490"/>
    </source>
</evidence>
<evidence type="ECO:0000256" key="1">
    <source>
        <dbReference type="ARBA" id="ARBA00010337"/>
    </source>
</evidence>
<proteinExistence type="inferred from homology"/>
<name>A0A9P3UKS6_LYOSH</name>
<dbReference type="PANTHER" id="PTHR19302">
    <property type="entry name" value="GAMMA TUBULIN COMPLEX PROTEIN"/>
    <property type="match status" value="1"/>
</dbReference>
<sequence>MFHRYSATPALFPVDGYAPPTTTNPQDDLHLPPLDLPPLPPHFFVPPLADKPQNPIMDTLKQEAEHRKRPPLPRLPPELSLLVVDPPKEPRPRYNLWSDALTRDFAIRNKALSWDRLRPSHPDRASSTGFLSEQDSLVFAAARYHVNLRLRDPSAEVVYVTQANLLKSLKTTVLGTSSIYHTWDAKAERFVQAGLRDGQRGVLLMDGKDEVISQSLIARFVTIGTLLRRLEVFLQGLRPRSSHEGPTVHAYVHALSTIITFLRQALARCPPVGDPVSGQHTLSAIWIHYEIYEEILVTLADLCGREESKSPEDYPVPDLSPTVILSSIYAHLEKHLERRSPRLINAIFAFMLTHVSQEYLQRVSRSVGYGTDPTKKASRHARTGEKIALDPYVNDEDEGEEGNDDDHLEEEPETRGEAFPRFFPRELRDMLPAAQKSLGLLEKARPDHPILERTGRQGVIRWFWTEKAVAEAWDGRYPGAGGDEERPGAGEGTRAFEIFKVFDLEPGAPCADKFNGPSTVLAEARTTTQTLQEFIDTFPGSLPALTPTLAHLTALVVAPLVKHASALSNALLGVFLSPSSTQDQDDDILDFRKHLMLLRSYLLLTAPPFKARLAAALFSDGGEGENDNAKTAHGLAVRRLRLSKKASTGNPGGGGSGEREGEREREREKKTQPWAVGLAPALLEREVWPPVGADLSFFLRTVIVDSFEDGRWYGDGGGRHIRGNGEGEGVGEGQEEGRRTRSRVVEEAEYRLGFAIRDLPVGSGRDKWLDPLSIEALDFLYMDYKPPRPLEVLITPDILSKYQRMFAFILRLMRVEHALMALFRMTRDTSNPIFPTLVSSRQLLLHFRFVAHSLISSLSSYVFDTAIRGNFDPFLARLSSSSDQGSFSDVFALAKSHSAVLDDILTACLLRSGQRAVGTLLKSVMDLVLEFAVVVGERWRGRMEEYQAAPALEDVAKKFFGKMGMLMKVLKGLADKNGTLANALPVQSSQPGLEAARKPVGGADALYHLLIRLDLGDWWAKSSR</sequence>
<keyword evidence="2 5" id="KW-0963">Cytoplasm</keyword>
<organism evidence="8 9">
    <name type="scientific">Lyophyllum shimeji</name>
    <name type="common">Hon-shimeji</name>
    <name type="synonym">Tricholoma shimeji</name>
    <dbReference type="NCBI Taxonomy" id="47721"/>
    <lineage>
        <taxon>Eukaryota</taxon>
        <taxon>Fungi</taxon>
        <taxon>Dikarya</taxon>
        <taxon>Basidiomycota</taxon>
        <taxon>Agaricomycotina</taxon>
        <taxon>Agaricomycetes</taxon>
        <taxon>Agaricomycetidae</taxon>
        <taxon>Agaricales</taxon>
        <taxon>Tricholomatineae</taxon>
        <taxon>Lyophyllaceae</taxon>
        <taxon>Lyophyllum</taxon>
    </lineage>
</organism>
<dbReference type="Gene3D" id="1.20.120.1900">
    <property type="entry name" value="Gamma-tubulin complex, C-terminal domain"/>
    <property type="match status" value="1"/>
</dbReference>